<protein>
    <submittedName>
        <fullName evidence="1">Uncharacterized protein</fullName>
    </submittedName>
</protein>
<dbReference type="AlphaFoldDB" id="A0A0D0DXU9"/>
<feature type="non-terminal residue" evidence="1">
    <location>
        <position position="114"/>
    </location>
</feature>
<keyword evidence="2" id="KW-1185">Reference proteome</keyword>
<evidence type="ECO:0000313" key="2">
    <source>
        <dbReference type="Proteomes" id="UP000054538"/>
    </source>
</evidence>
<gene>
    <name evidence="1" type="ORF">PAXRUDRAFT_798050</name>
</gene>
<evidence type="ECO:0000313" key="1">
    <source>
        <dbReference type="EMBL" id="KIK91319.1"/>
    </source>
</evidence>
<dbReference type="HOGENOM" id="CLU_2121837_0_0_1"/>
<name>A0A0D0DXU9_9AGAM</name>
<dbReference type="EMBL" id="KN825401">
    <property type="protein sequence ID" value="KIK91319.1"/>
    <property type="molecule type" value="Genomic_DNA"/>
</dbReference>
<dbReference type="InParanoid" id="A0A0D0DXU9"/>
<reference evidence="1 2" key="1">
    <citation type="submission" date="2014-04" db="EMBL/GenBank/DDBJ databases">
        <authorList>
            <consortium name="DOE Joint Genome Institute"/>
            <person name="Kuo A."/>
            <person name="Kohler A."/>
            <person name="Jargeat P."/>
            <person name="Nagy L.G."/>
            <person name="Floudas D."/>
            <person name="Copeland A."/>
            <person name="Barry K.W."/>
            <person name="Cichocki N."/>
            <person name="Veneault-Fourrey C."/>
            <person name="LaButti K."/>
            <person name="Lindquist E.A."/>
            <person name="Lipzen A."/>
            <person name="Lundell T."/>
            <person name="Morin E."/>
            <person name="Murat C."/>
            <person name="Sun H."/>
            <person name="Tunlid A."/>
            <person name="Henrissat B."/>
            <person name="Grigoriev I.V."/>
            <person name="Hibbett D.S."/>
            <person name="Martin F."/>
            <person name="Nordberg H.P."/>
            <person name="Cantor M.N."/>
            <person name="Hua S.X."/>
        </authorList>
    </citation>
    <scope>NUCLEOTIDE SEQUENCE [LARGE SCALE GENOMIC DNA]</scope>
    <source>
        <strain evidence="1 2">Ve08.2h10</strain>
    </source>
</reference>
<organism evidence="1 2">
    <name type="scientific">Paxillus rubicundulus Ve08.2h10</name>
    <dbReference type="NCBI Taxonomy" id="930991"/>
    <lineage>
        <taxon>Eukaryota</taxon>
        <taxon>Fungi</taxon>
        <taxon>Dikarya</taxon>
        <taxon>Basidiomycota</taxon>
        <taxon>Agaricomycotina</taxon>
        <taxon>Agaricomycetes</taxon>
        <taxon>Agaricomycetidae</taxon>
        <taxon>Boletales</taxon>
        <taxon>Paxilineae</taxon>
        <taxon>Paxillaceae</taxon>
        <taxon>Paxillus</taxon>
    </lineage>
</organism>
<sequence>MAVHTFCPNNPNIISNLRVKGPSKSLVYFCKQQHCLKGLVTHRGWFNRCIQLAIHITDFHQLLLYPFHIHHCFVDALICCLKDLMCLNSWIEELIDVHSIHVLKKASFLQIIQS</sequence>
<proteinExistence type="predicted"/>
<accession>A0A0D0DXU9</accession>
<dbReference type="Proteomes" id="UP000054538">
    <property type="component" value="Unassembled WGS sequence"/>
</dbReference>
<reference evidence="2" key="2">
    <citation type="submission" date="2015-01" db="EMBL/GenBank/DDBJ databases">
        <title>Evolutionary Origins and Diversification of the Mycorrhizal Mutualists.</title>
        <authorList>
            <consortium name="DOE Joint Genome Institute"/>
            <consortium name="Mycorrhizal Genomics Consortium"/>
            <person name="Kohler A."/>
            <person name="Kuo A."/>
            <person name="Nagy L.G."/>
            <person name="Floudas D."/>
            <person name="Copeland A."/>
            <person name="Barry K.W."/>
            <person name="Cichocki N."/>
            <person name="Veneault-Fourrey C."/>
            <person name="LaButti K."/>
            <person name="Lindquist E.A."/>
            <person name="Lipzen A."/>
            <person name="Lundell T."/>
            <person name="Morin E."/>
            <person name="Murat C."/>
            <person name="Riley R."/>
            <person name="Ohm R."/>
            <person name="Sun H."/>
            <person name="Tunlid A."/>
            <person name="Henrissat B."/>
            <person name="Grigoriev I.V."/>
            <person name="Hibbett D.S."/>
            <person name="Martin F."/>
        </authorList>
    </citation>
    <scope>NUCLEOTIDE SEQUENCE [LARGE SCALE GENOMIC DNA]</scope>
    <source>
        <strain evidence="2">Ve08.2h10</strain>
    </source>
</reference>